<feature type="chain" id="PRO_5040324669" evidence="1">
    <location>
        <begin position="25"/>
        <end position="86"/>
    </location>
</feature>
<proteinExistence type="predicted"/>
<keyword evidence="3" id="KW-1185">Reference proteome</keyword>
<comment type="caution">
    <text evidence="2">The sequence shown here is derived from an EMBL/GenBank/DDBJ whole genome shotgun (WGS) entry which is preliminary data.</text>
</comment>
<accession>A0A9N9HAC3</accession>
<evidence type="ECO:0000313" key="2">
    <source>
        <dbReference type="EMBL" id="CAG8658872.1"/>
    </source>
</evidence>
<reference evidence="2" key="1">
    <citation type="submission" date="2021-06" db="EMBL/GenBank/DDBJ databases">
        <authorList>
            <person name="Kallberg Y."/>
            <person name="Tangrot J."/>
            <person name="Rosling A."/>
        </authorList>
    </citation>
    <scope>NUCLEOTIDE SEQUENCE</scope>
    <source>
        <strain evidence="2">IA702</strain>
    </source>
</reference>
<keyword evidence="1" id="KW-0732">Signal</keyword>
<dbReference type="EMBL" id="CAJVPJ010005142">
    <property type="protein sequence ID" value="CAG8658872.1"/>
    <property type="molecule type" value="Genomic_DNA"/>
</dbReference>
<name>A0A9N9HAC3_9GLOM</name>
<gene>
    <name evidence="2" type="ORF">POCULU_LOCUS10351</name>
</gene>
<feature type="signal peptide" evidence="1">
    <location>
        <begin position="1"/>
        <end position="24"/>
    </location>
</feature>
<evidence type="ECO:0000313" key="3">
    <source>
        <dbReference type="Proteomes" id="UP000789572"/>
    </source>
</evidence>
<protein>
    <submittedName>
        <fullName evidence="2">8716_t:CDS:1</fullName>
    </submittedName>
</protein>
<feature type="non-terminal residue" evidence="2">
    <location>
        <position position="86"/>
    </location>
</feature>
<feature type="non-terminal residue" evidence="2">
    <location>
        <position position="1"/>
    </location>
</feature>
<evidence type="ECO:0000256" key="1">
    <source>
        <dbReference type="SAM" id="SignalP"/>
    </source>
</evidence>
<dbReference type="AlphaFoldDB" id="A0A9N9HAC3"/>
<sequence>RCSQPFLLAALCIMLPSHNSGANGEDTFTAAVFLDTFSRVGEFVPPALYDHQLNSCICRLTTKEGRLISLGRPLWKTIYDSATAPQ</sequence>
<dbReference type="Proteomes" id="UP000789572">
    <property type="component" value="Unassembled WGS sequence"/>
</dbReference>
<organism evidence="2 3">
    <name type="scientific">Paraglomus occultum</name>
    <dbReference type="NCBI Taxonomy" id="144539"/>
    <lineage>
        <taxon>Eukaryota</taxon>
        <taxon>Fungi</taxon>
        <taxon>Fungi incertae sedis</taxon>
        <taxon>Mucoromycota</taxon>
        <taxon>Glomeromycotina</taxon>
        <taxon>Glomeromycetes</taxon>
        <taxon>Paraglomerales</taxon>
        <taxon>Paraglomeraceae</taxon>
        <taxon>Paraglomus</taxon>
    </lineage>
</organism>